<accession>A0ABV5HW17</accession>
<proteinExistence type="predicted"/>
<dbReference type="SUPFAM" id="SSF46689">
    <property type="entry name" value="Homeodomain-like"/>
    <property type="match status" value="1"/>
</dbReference>
<dbReference type="RefSeq" id="WP_377066727.1">
    <property type="nucleotide sequence ID" value="NZ_JBHMEC010000003.1"/>
</dbReference>
<dbReference type="PANTHER" id="PTHR30514:SF18">
    <property type="entry name" value="RPIR-FAMILY TRANSCRIPTIONAL REGULATOR"/>
    <property type="match status" value="1"/>
</dbReference>
<reference evidence="6 7" key="1">
    <citation type="submission" date="2024-09" db="EMBL/GenBank/DDBJ databases">
        <authorList>
            <person name="Sun Q."/>
            <person name="Mori K."/>
        </authorList>
    </citation>
    <scope>NUCLEOTIDE SEQUENCE [LARGE SCALE GENOMIC DNA]</scope>
    <source>
        <strain evidence="6 7">CECT 9424</strain>
    </source>
</reference>
<evidence type="ECO:0000313" key="6">
    <source>
        <dbReference type="EMBL" id="MFB9148624.1"/>
    </source>
</evidence>
<evidence type="ECO:0000256" key="1">
    <source>
        <dbReference type="ARBA" id="ARBA00023015"/>
    </source>
</evidence>
<dbReference type="InterPro" id="IPR035472">
    <property type="entry name" value="RpiR-like_SIS"/>
</dbReference>
<comment type="caution">
    <text evidence="6">The sequence shown here is derived from an EMBL/GenBank/DDBJ whole genome shotgun (WGS) entry which is preliminary data.</text>
</comment>
<keyword evidence="2" id="KW-0238">DNA-binding</keyword>
<feature type="domain" description="SIS" evidence="5">
    <location>
        <begin position="128"/>
        <end position="265"/>
    </location>
</feature>
<feature type="domain" description="HTH rpiR-type" evidence="4">
    <location>
        <begin position="3"/>
        <end position="79"/>
    </location>
</feature>
<dbReference type="InterPro" id="IPR001347">
    <property type="entry name" value="SIS_dom"/>
</dbReference>
<dbReference type="Gene3D" id="3.40.50.10490">
    <property type="entry name" value="Glucose-6-phosphate isomerase like protein, domain 1"/>
    <property type="match status" value="1"/>
</dbReference>
<dbReference type="InterPro" id="IPR009057">
    <property type="entry name" value="Homeodomain-like_sf"/>
</dbReference>
<evidence type="ECO:0000313" key="7">
    <source>
        <dbReference type="Proteomes" id="UP001589670"/>
    </source>
</evidence>
<dbReference type="Proteomes" id="UP001589670">
    <property type="component" value="Unassembled WGS sequence"/>
</dbReference>
<dbReference type="InterPro" id="IPR036388">
    <property type="entry name" value="WH-like_DNA-bd_sf"/>
</dbReference>
<name>A0ABV5HW17_9RHOB</name>
<dbReference type="PROSITE" id="PS51464">
    <property type="entry name" value="SIS"/>
    <property type="match status" value="1"/>
</dbReference>
<evidence type="ECO:0000259" key="4">
    <source>
        <dbReference type="PROSITE" id="PS51071"/>
    </source>
</evidence>
<gene>
    <name evidence="6" type="ORF">ACFFU4_02530</name>
</gene>
<dbReference type="InterPro" id="IPR000281">
    <property type="entry name" value="HTH_RpiR"/>
</dbReference>
<sequence length="287" mass="31219">MNASFEQRLSRNFDGLSDKLRQAGEYVAAHPVDTATRSLRTVAHDSRLAPATFSRLARAIGYQSFEELREEMRQKIGERVNSFAERAERLQNAHEAGESGFFEAHVGACQNNIQTLLRDMDQKLLETAVDRLHAARNVLLLGALGSTGVVEYLAYMAHFCTGNWSMAGRMGASLGAGLADLDARDALVAVTKPPYSTRSIEATQMAAGQQAYVVVITDSHGCPALRHASAGFVVPTDSPHFYSSYVTTMVLVEAMIGMLVSRAGPAARERIARVEISSRRLGETWGG</sequence>
<dbReference type="InterPro" id="IPR046348">
    <property type="entry name" value="SIS_dom_sf"/>
</dbReference>
<dbReference type="SUPFAM" id="SSF53697">
    <property type="entry name" value="SIS domain"/>
    <property type="match status" value="1"/>
</dbReference>
<dbReference type="Gene3D" id="1.10.10.10">
    <property type="entry name" value="Winged helix-like DNA-binding domain superfamily/Winged helix DNA-binding domain"/>
    <property type="match status" value="1"/>
</dbReference>
<keyword evidence="1" id="KW-0805">Transcription regulation</keyword>
<organism evidence="6 7">
    <name type="scientific">Roseovarius ramblicola</name>
    <dbReference type="NCBI Taxonomy" id="2022336"/>
    <lineage>
        <taxon>Bacteria</taxon>
        <taxon>Pseudomonadati</taxon>
        <taxon>Pseudomonadota</taxon>
        <taxon>Alphaproteobacteria</taxon>
        <taxon>Rhodobacterales</taxon>
        <taxon>Roseobacteraceae</taxon>
        <taxon>Roseovarius</taxon>
    </lineage>
</organism>
<dbReference type="CDD" id="cd05013">
    <property type="entry name" value="SIS_RpiR"/>
    <property type="match status" value="1"/>
</dbReference>
<dbReference type="PROSITE" id="PS51071">
    <property type="entry name" value="HTH_RPIR"/>
    <property type="match status" value="1"/>
</dbReference>
<protein>
    <submittedName>
        <fullName evidence="6">MurR/RpiR family transcriptional regulator</fullName>
    </submittedName>
</protein>
<dbReference type="PANTHER" id="PTHR30514">
    <property type="entry name" value="GLUCOKINASE"/>
    <property type="match status" value="1"/>
</dbReference>
<evidence type="ECO:0000256" key="2">
    <source>
        <dbReference type="ARBA" id="ARBA00023125"/>
    </source>
</evidence>
<dbReference type="EMBL" id="JBHMEC010000003">
    <property type="protein sequence ID" value="MFB9148624.1"/>
    <property type="molecule type" value="Genomic_DNA"/>
</dbReference>
<dbReference type="Pfam" id="PF01380">
    <property type="entry name" value="SIS"/>
    <property type="match status" value="1"/>
</dbReference>
<dbReference type="InterPro" id="IPR047640">
    <property type="entry name" value="RpiR-like"/>
</dbReference>
<keyword evidence="7" id="KW-1185">Reference proteome</keyword>
<keyword evidence="3" id="KW-0804">Transcription</keyword>
<evidence type="ECO:0000259" key="5">
    <source>
        <dbReference type="PROSITE" id="PS51464"/>
    </source>
</evidence>
<evidence type="ECO:0000256" key="3">
    <source>
        <dbReference type="ARBA" id="ARBA00023163"/>
    </source>
</evidence>